<reference evidence="2 3" key="1">
    <citation type="journal article" date="2020" name="Genome Biol. Evol.">
        <title>Comparative genomics of Sclerotiniaceae.</title>
        <authorList>
            <person name="Valero Jimenez C.A."/>
            <person name="Steentjes M."/>
            <person name="Scholten O.E."/>
            <person name="Van Kan J.A.L."/>
        </authorList>
    </citation>
    <scope>NUCLEOTIDE SEQUENCE [LARGE SCALE GENOMIC DNA]</scope>
    <source>
        <strain evidence="2 3">MUCL 94</strain>
    </source>
</reference>
<evidence type="ECO:0000256" key="1">
    <source>
        <dbReference type="SAM" id="MobiDB-lite"/>
    </source>
</evidence>
<name>A0A9P5IWQ7_9HELO</name>
<organism evidence="2 3">
    <name type="scientific">Botrytis byssoidea</name>
    <dbReference type="NCBI Taxonomy" id="139641"/>
    <lineage>
        <taxon>Eukaryota</taxon>
        <taxon>Fungi</taxon>
        <taxon>Dikarya</taxon>
        <taxon>Ascomycota</taxon>
        <taxon>Pezizomycotina</taxon>
        <taxon>Leotiomycetes</taxon>
        <taxon>Helotiales</taxon>
        <taxon>Sclerotiniaceae</taxon>
        <taxon>Botrytis</taxon>
    </lineage>
</organism>
<keyword evidence="3" id="KW-1185">Reference proteome</keyword>
<dbReference type="EMBL" id="RCSW01000005">
    <property type="protein sequence ID" value="KAF7949934.1"/>
    <property type="molecule type" value="Genomic_DNA"/>
</dbReference>
<protein>
    <submittedName>
        <fullName evidence="2">Uncharacterized protein</fullName>
    </submittedName>
</protein>
<dbReference type="RefSeq" id="XP_038735818.1">
    <property type="nucleotide sequence ID" value="XM_038873955.1"/>
</dbReference>
<dbReference type="GeneID" id="62147032"/>
<dbReference type="Proteomes" id="UP000710849">
    <property type="component" value="Unassembled WGS sequence"/>
</dbReference>
<evidence type="ECO:0000313" key="3">
    <source>
        <dbReference type="Proteomes" id="UP000710849"/>
    </source>
</evidence>
<dbReference type="AlphaFoldDB" id="A0A9P5IWQ7"/>
<sequence length="89" mass="9860">MSEGGVVQEFPSDADQLLGAFPPQRMPKSRGRRNARIGTDVYMPGHIIHFSLTPRPTLRIRRAAASGHTQVLGLIEAWKAEPFLRAVLI</sequence>
<gene>
    <name evidence="2" type="ORF">EAE97_003443</name>
</gene>
<comment type="caution">
    <text evidence="2">The sequence shown here is derived from an EMBL/GenBank/DDBJ whole genome shotgun (WGS) entry which is preliminary data.</text>
</comment>
<accession>A0A9P5IWQ7</accession>
<evidence type="ECO:0000313" key="2">
    <source>
        <dbReference type="EMBL" id="KAF7949934.1"/>
    </source>
</evidence>
<proteinExistence type="predicted"/>
<feature type="region of interest" description="Disordered" evidence="1">
    <location>
        <begin position="1"/>
        <end position="33"/>
    </location>
</feature>